<dbReference type="InterPro" id="IPR019734">
    <property type="entry name" value="TPR_rpt"/>
</dbReference>
<evidence type="ECO:0000313" key="4">
    <source>
        <dbReference type="Proteomes" id="UP000179797"/>
    </source>
</evidence>
<proteinExistence type="predicted"/>
<accession>A0A1S1Z244</accession>
<dbReference type="Pfam" id="PF13424">
    <property type="entry name" value="TPR_12"/>
    <property type="match status" value="1"/>
</dbReference>
<protein>
    <recommendedName>
        <fullName evidence="5">MalT-like TPR region domain-containing protein</fullName>
    </recommendedName>
</protein>
<evidence type="ECO:0000256" key="2">
    <source>
        <dbReference type="ARBA" id="ARBA00022803"/>
    </source>
</evidence>
<dbReference type="STRING" id="915059.NH26_13790"/>
<name>A0A1S1Z244_FLAPC</name>
<sequence>MVGRKQVYKRLCEGIGILIFVLLPHLLFAQNFEIDSLLVEQEEISEIQYELDSLLSNNFHVEAQHLSDSIITLAKEKYLNTDERIVLLHKRLAEKFADKGYSNIASQYLQKGLAILRAQPTPNYAFIGDMYMYLAHIFRHHQLSNIAINYFEQATDAYEQAKGMNHYYNLINAYMTLGNYHFEIQNFGSSTSYYTKASDIIAEMDTEYREDMFIILNRIATAHSSTGSYRLALQNLSRSKEIAKKVFGKTALEIQRVNEQIANVYFKKGDYDSANIYALESLDILNRNIGTQDQRQSYMRQNTEVFFNKRKYNYAHVWYRKLFDDLLNTNKELNDVNDIISWYTRIGGKFERVSQDSIALLIYNECLVVNQKSFGEDNLKAAELMHKISRTLAKVRKYEEAEAMTNNAYALEWKMGASKDSTQLVVQQIDLAGLLLQKGDTIQSVELYEKVIETEKNNESRWKAMAYNNLSMIHFSNQSYDSSFYYASRLLEYYNKNYGRDYVKTMGCYLLLGNIVFGMGKEHDAVENYYSKPIRLSPKLFIKHNEVALQANLNLSNYYLKENKEDLSHRYDNYAREIQVYISSGKQYP</sequence>
<gene>
    <name evidence="3" type="ORF">NH26_13790</name>
</gene>
<keyword evidence="4" id="KW-1185">Reference proteome</keyword>
<keyword evidence="1" id="KW-0677">Repeat</keyword>
<keyword evidence="2" id="KW-0802">TPR repeat</keyword>
<organism evidence="3 4">
    <name type="scientific">Flammeovirga pacifica</name>
    <dbReference type="NCBI Taxonomy" id="915059"/>
    <lineage>
        <taxon>Bacteria</taxon>
        <taxon>Pseudomonadati</taxon>
        <taxon>Bacteroidota</taxon>
        <taxon>Cytophagia</taxon>
        <taxon>Cytophagales</taxon>
        <taxon>Flammeovirgaceae</taxon>
        <taxon>Flammeovirga</taxon>
    </lineage>
</organism>
<dbReference type="OrthoDB" id="975253at2"/>
<dbReference type="Gene3D" id="1.25.40.10">
    <property type="entry name" value="Tetratricopeptide repeat domain"/>
    <property type="match status" value="3"/>
</dbReference>
<reference evidence="3 4" key="1">
    <citation type="journal article" date="2012" name="Int. J. Syst. Evol. Microbiol.">
        <title>Flammeovirga pacifica sp. nov., isolated from deep-sea sediment.</title>
        <authorList>
            <person name="Xu H."/>
            <person name="Fu Y."/>
            <person name="Yang N."/>
            <person name="Ding Z."/>
            <person name="Lai Q."/>
            <person name="Zeng R."/>
        </authorList>
    </citation>
    <scope>NUCLEOTIDE SEQUENCE [LARGE SCALE GENOMIC DNA]</scope>
    <source>
        <strain evidence="4">DSM 24597 / LMG 26175 / WPAGA1</strain>
    </source>
</reference>
<evidence type="ECO:0008006" key="5">
    <source>
        <dbReference type="Google" id="ProtNLM"/>
    </source>
</evidence>
<dbReference type="EMBL" id="JRYR02000001">
    <property type="protein sequence ID" value="OHX67340.1"/>
    <property type="molecule type" value="Genomic_DNA"/>
</dbReference>
<dbReference type="PANTHER" id="PTHR45641:SF19">
    <property type="entry name" value="NEPHROCYSTIN-3"/>
    <property type="match status" value="1"/>
</dbReference>
<dbReference type="RefSeq" id="WP_044225970.1">
    <property type="nucleotide sequence ID" value="NZ_JRYR02000001.1"/>
</dbReference>
<dbReference type="Proteomes" id="UP000179797">
    <property type="component" value="Unassembled WGS sequence"/>
</dbReference>
<evidence type="ECO:0000256" key="1">
    <source>
        <dbReference type="ARBA" id="ARBA00022737"/>
    </source>
</evidence>
<dbReference type="SMART" id="SM00028">
    <property type="entry name" value="TPR"/>
    <property type="match status" value="7"/>
</dbReference>
<dbReference type="SUPFAM" id="SSF48452">
    <property type="entry name" value="TPR-like"/>
    <property type="match status" value="3"/>
</dbReference>
<comment type="caution">
    <text evidence="3">The sequence shown here is derived from an EMBL/GenBank/DDBJ whole genome shotgun (WGS) entry which is preliminary data.</text>
</comment>
<evidence type="ECO:0000313" key="3">
    <source>
        <dbReference type="EMBL" id="OHX67340.1"/>
    </source>
</evidence>
<dbReference type="PANTHER" id="PTHR45641">
    <property type="entry name" value="TETRATRICOPEPTIDE REPEAT PROTEIN (AFU_ORTHOLOGUE AFUA_6G03870)"/>
    <property type="match status" value="1"/>
</dbReference>
<dbReference type="AlphaFoldDB" id="A0A1S1Z244"/>
<dbReference type="InterPro" id="IPR011990">
    <property type="entry name" value="TPR-like_helical_dom_sf"/>
</dbReference>